<name>F3QSN0_9BACT</name>
<organism evidence="1 2">
    <name type="scientific">Paraprevotella xylaniphila YIT 11841</name>
    <dbReference type="NCBI Taxonomy" id="762982"/>
    <lineage>
        <taxon>Bacteria</taxon>
        <taxon>Pseudomonadati</taxon>
        <taxon>Bacteroidota</taxon>
        <taxon>Bacteroidia</taxon>
        <taxon>Bacteroidales</taxon>
        <taxon>Prevotellaceae</taxon>
        <taxon>Paraprevotella</taxon>
    </lineage>
</organism>
<sequence>MKGELLINGKDAWTTWGVCMGEGFLDSIDTPAPMKDYIENESRLEHGKRIITENAKVDSRNFTLEFTIMGSTESDYRAKKKAFESELYKGPITVQIPKLNSEVYRLVYLGKSISYGLSLNRCFGKFSAKFEEPNPANRGDL</sequence>
<gene>
    <name evidence="1" type="ORF">HMPREF9442_01190</name>
</gene>
<dbReference type="HOGENOM" id="CLU_153197_0_0_10"/>
<evidence type="ECO:0000313" key="1">
    <source>
        <dbReference type="EMBL" id="EGG55317.1"/>
    </source>
</evidence>
<dbReference type="AlphaFoldDB" id="F3QSN0"/>
<dbReference type="eggNOG" id="ENOG5032U6N">
    <property type="taxonomic scope" value="Bacteria"/>
</dbReference>
<dbReference type="STRING" id="762982.HMPREF9442_01190"/>
<dbReference type="RefSeq" id="WP_008626123.1">
    <property type="nucleotide sequence ID" value="NZ_GL883831.1"/>
</dbReference>
<dbReference type="EMBL" id="AFBR01000028">
    <property type="protein sequence ID" value="EGG55317.1"/>
    <property type="molecule type" value="Genomic_DNA"/>
</dbReference>
<keyword evidence="2" id="KW-1185">Reference proteome</keyword>
<accession>F3QSN0</accession>
<protein>
    <submittedName>
        <fullName evidence="1">Conserved domain protein</fullName>
    </submittedName>
</protein>
<evidence type="ECO:0000313" key="2">
    <source>
        <dbReference type="Proteomes" id="UP000005546"/>
    </source>
</evidence>
<dbReference type="Proteomes" id="UP000005546">
    <property type="component" value="Unassembled WGS sequence"/>
</dbReference>
<dbReference type="OrthoDB" id="997729at2"/>
<proteinExistence type="predicted"/>
<reference evidence="1 2" key="1">
    <citation type="submission" date="2011-02" db="EMBL/GenBank/DDBJ databases">
        <authorList>
            <person name="Weinstock G."/>
            <person name="Sodergren E."/>
            <person name="Clifton S."/>
            <person name="Fulton L."/>
            <person name="Fulton B."/>
            <person name="Courtney L."/>
            <person name="Fronick C."/>
            <person name="Harrison M."/>
            <person name="Strong C."/>
            <person name="Farmer C."/>
            <person name="Delahaunty K."/>
            <person name="Markovic C."/>
            <person name="Hall O."/>
            <person name="Minx P."/>
            <person name="Tomlinson C."/>
            <person name="Mitreva M."/>
            <person name="Hou S."/>
            <person name="Chen J."/>
            <person name="Wollam A."/>
            <person name="Pepin K.H."/>
            <person name="Johnson M."/>
            <person name="Bhonagiri V."/>
            <person name="Zhang X."/>
            <person name="Suruliraj S."/>
            <person name="Warren W."/>
            <person name="Chinwalla A."/>
            <person name="Mardis E.R."/>
            <person name="Wilson R.K."/>
        </authorList>
    </citation>
    <scope>NUCLEOTIDE SEQUENCE [LARGE SCALE GENOMIC DNA]</scope>
    <source>
        <strain evidence="1 2">YIT 11841</strain>
    </source>
</reference>
<comment type="caution">
    <text evidence="1">The sequence shown here is derived from an EMBL/GenBank/DDBJ whole genome shotgun (WGS) entry which is preliminary data.</text>
</comment>